<dbReference type="AlphaFoldDB" id="A0A0C2S7X5"/>
<reference evidence="1 2" key="1">
    <citation type="submission" date="2014-04" db="EMBL/GenBank/DDBJ databases">
        <title>Evolutionary Origins and Diversification of the Mycorrhizal Mutualists.</title>
        <authorList>
            <consortium name="DOE Joint Genome Institute"/>
            <consortium name="Mycorrhizal Genomics Consortium"/>
            <person name="Kohler A."/>
            <person name="Kuo A."/>
            <person name="Nagy L.G."/>
            <person name="Floudas D."/>
            <person name="Copeland A."/>
            <person name="Barry K.W."/>
            <person name="Cichocki N."/>
            <person name="Veneault-Fourrey C."/>
            <person name="LaButti K."/>
            <person name="Lindquist E.A."/>
            <person name="Lipzen A."/>
            <person name="Lundell T."/>
            <person name="Morin E."/>
            <person name="Murat C."/>
            <person name="Riley R."/>
            <person name="Ohm R."/>
            <person name="Sun H."/>
            <person name="Tunlid A."/>
            <person name="Henrissat B."/>
            <person name="Grigoriev I.V."/>
            <person name="Hibbett D.S."/>
            <person name="Martin F."/>
        </authorList>
    </citation>
    <scope>NUCLEOTIDE SEQUENCE [LARGE SCALE GENOMIC DNA]</scope>
    <source>
        <strain evidence="1 2">Koide BX008</strain>
    </source>
</reference>
<name>A0A0C2S7X5_AMAMK</name>
<proteinExistence type="predicted"/>
<dbReference type="Proteomes" id="UP000054549">
    <property type="component" value="Unassembled WGS sequence"/>
</dbReference>
<organism evidence="1 2">
    <name type="scientific">Amanita muscaria (strain Koide BX008)</name>
    <dbReference type="NCBI Taxonomy" id="946122"/>
    <lineage>
        <taxon>Eukaryota</taxon>
        <taxon>Fungi</taxon>
        <taxon>Dikarya</taxon>
        <taxon>Basidiomycota</taxon>
        <taxon>Agaricomycotina</taxon>
        <taxon>Agaricomycetes</taxon>
        <taxon>Agaricomycetidae</taxon>
        <taxon>Agaricales</taxon>
        <taxon>Pluteineae</taxon>
        <taxon>Amanitaceae</taxon>
        <taxon>Amanita</taxon>
    </lineage>
</organism>
<protein>
    <submittedName>
        <fullName evidence="1">Uncharacterized protein</fullName>
    </submittedName>
</protein>
<dbReference type="HOGENOM" id="CLU_2885285_0_0_1"/>
<accession>A0A0C2S7X5</accession>
<evidence type="ECO:0000313" key="1">
    <source>
        <dbReference type="EMBL" id="KIL58880.1"/>
    </source>
</evidence>
<dbReference type="EMBL" id="KN818327">
    <property type="protein sequence ID" value="KIL58880.1"/>
    <property type="molecule type" value="Genomic_DNA"/>
</dbReference>
<gene>
    <name evidence="1" type="ORF">M378DRAFT_170062</name>
</gene>
<dbReference type="InParanoid" id="A0A0C2S7X5"/>
<keyword evidence="2" id="KW-1185">Reference proteome</keyword>
<sequence length="63" mass="7052">MSLSYSQLGLPPSSFFFLLSPSCLTLHTCSGIRGLDRDVNDINGYNGYIRRNWPKGPFLLLTT</sequence>
<evidence type="ECO:0000313" key="2">
    <source>
        <dbReference type="Proteomes" id="UP000054549"/>
    </source>
</evidence>